<protein>
    <recommendedName>
        <fullName evidence="2">Endonuclease/exonuclease/phosphatase domain-containing protein</fullName>
    </recommendedName>
</protein>
<evidence type="ECO:0000256" key="1">
    <source>
        <dbReference type="SAM" id="MobiDB-lite"/>
    </source>
</evidence>
<reference evidence="3 4" key="1">
    <citation type="journal article" date="2018" name="Genome Biol. Evol.">
        <title>Multiple Roots of Fruiting Body Formation in Amoebozoa.</title>
        <authorList>
            <person name="Hillmann F."/>
            <person name="Forbes G."/>
            <person name="Novohradska S."/>
            <person name="Ferling I."/>
            <person name="Riege K."/>
            <person name="Groth M."/>
            <person name="Westermann M."/>
            <person name="Marz M."/>
            <person name="Spaller T."/>
            <person name="Winckler T."/>
            <person name="Schaap P."/>
            <person name="Glockner G."/>
        </authorList>
    </citation>
    <scope>NUCLEOTIDE SEQUENCE [LARGE SCALE GENOMIC DNA]</scope>
    <source>
        <strain evidence="3 4">Jena</strain>
    </source>
</reference>
<evidence type="ECO:0000259" key="2">
    <source>
        <dbReference type="Pfam" id="PF03372"/>
    </source>
</evidence>
<accession>A0A2P6NBG0</accession>
<organism evidence="3 4">
    <name type="scientific">Planoprotostelium fungivorum</name>
    <dbReference type="NCBI Taxonomy" id="1890364"/>
    <lineage>
        <taxon>Eukaryota</taxon>
        <taxon>Amoebozoa</taxon>
        <taxon>Evosea</taxon>
        <taxon>Variosea</taxon>
        <taxon>Cavosteliida</taxon>
        <taxon>Cavosteliaceae</taxon>
        <taxon>Planoprotostelium</taxon>
    </lineage>
</organism>
<dbReference type="AlphaFoldDB" id="A0A2P6NBG0"/>
<name>A0A2P6NBG0_9EUKA</name>
<dbReference type="Pfam" id="PF03372">
    <property type="entry name" value="Exo_endo_phos"/>
    <property type="match status" value="1"/>
</dbReference>
<feature type="region of interest" description="Disordered" evidence="1">
    <location>
        <begin position="39"/>
        <end position="67"/>
    </location>
</feature>
<dbReference type="InterPro" id="IPR005135">
    <property type="entry name" value="Endo/exonuclease/phosphatase"/>
</dbReference>
<evidence type="ECO:0000313" key="3">
    <source>
        <dbReference type="EMBL" id="PRP81296.1"/>
    </source>
</evidence>
<dbReference type="InParanoid" id="A0A2P6NBG0"/>
<dbReference type="EMBL" id="MDYQ01000128">
    <property type="protein sequence ID" value="PRP81296.1"/>
    <property type="molecule type" value="Genomic_DNA"/>
</dbReference>
<proteinExistence type="predicted"/>
<feature type="domain" description="Endonuclease/exonuclease/phosphatase" evidence="2">
    <location>
        <begin position="57"/>
        <end position="254"/>
    </location>
</feature>
<keyword evidence="4" id="KW-1185">Reference proteome</keyword>
<gene>
    <name evidence="3" type="ORF">PROFUN_04531</name>
</gene>
<dbReference type="Gene3D" id="3.60.10.10">
    <property type="entry name" value="Endonuclease/exonuclease/phosphatase"/>
    <property type="match status" value="1"/>
</dbReference>
<dbReference type="GO" id="GO:0003824">
    <property type="term" value="F:catalytic activity"/>
    <property type="evidence" value="ECO:0007669"/>
    <property type="project" value="InterPro"/>
</dbReference>
<feature type="compositionally biased region" description="Basic and acidic residues" evidence="1">
    <location>
        <begin position="39"/>
        <end position="52"/>
    </location>
</feature>
<dbReference type="OrthoDB" id="5967537at2759"/>
<sequence>MIAGTRHTSFLSDDPLDGFISGDVFARFNLAERKEIAEEESRRVSLGDDGIPRPRIMTMNVHGPTPPKGGTAAMRKTMLQMILDQAKPDIILMQEMQWIGLSDHLDLSFSTPSRRYKCIRNKMGISKPPFYGRKMVDLKSRMEIALLTPQVDAIRYRHISSGPIFAVSFHGVSNGNAALCVQQMIRFLDRFARRVSEPIIIGGDWNEDIRDLELPTGASLCTSGGVRRFDTMIDHFLSFNCGTRLGCTQTVSFFDEDGQLNRNVFTAEDWKRLEDTARGSEKEMYVWEDTLDHDPIFAIMGDE</sequence>
<dbReference type="InterPro" id="IPR036691">
    <property type="entry name" value="Endo/exonu/phosph_ase_sf"/>
</dbReference>
<dbReference type="Proteomes" id="UP000241769">
    <property type="component" value="Unassembled WGS sequence"/>
</dbReference>
<comment type="caution">
    <text evidence="3">The sequence shown here is derived from an EMBL/GenBank/DDBJ whole genome shotgun (WGS) entry which is preliminary data.</text>
</comment>
<dbReference type="SUPFAM" id="SSF56219">
    <property type="entry name" value="DNase I-like"/>
    <property type="match status" value="1"/>
</dbReference>
<evidence type="ECO:0000313" key="4">
    <source>
        <dbReference type="Proteomes" id="UP000241769"/>
    </source>
</evidence>